<comment type="caution">
    <text evidence="11">The sequence shown here is derived from an EMBL/GenBank/DDBJ whole genome shotgun (WGS) entry which is preliminary data.</text>
</comment>
<keyword evidence="6" id="KW-0564">Palmitate</keyword>
<dbReference type="NCBIfam" id="TIGR02887">
    <property type="entry name" value="spore_ger_x_C"/>
    <property type="match status" value="1"/>
</dbReference>
<protein>
    <submittedName>
        <fullName evidence="11">Ger(X)C family spore germination protein</fullName>
    </submittedName>
</protein>
<keyword evidence="5" id="KW-0472">Membrane</keyword>
<evidence type="ECO:0000313" key="11">
    <source>
        <dbReference type="EMBL" id="MFD1706143.1"/>
    </source>
</evidence>
<dbReference type="InterPro" id="IPR057336">
    <property type="entry name" value="GerAC_N"/>
</dbReference>
<organism evidence="11 12">
    <name type="scientific">Siminovitchia sediminis</name>
    <dbReference type="NCBI Taxonomy" id="1274353"/>
    <lineage>
        <taxon>Bacteria</taxon>
        <taxon>Bacillati</taxon>
        <taxon>Bacillota</taxon>
        <taxon>Bacilli</taxon>
        <taxon>Bacillales</taxon>
        <taxon>Bacillaceae</taxon>
        <taxon>Siminovitchia</taxon>
    </lineage>
</organism>
<dbReference type="Pfam" id="PF05504">
    <property type="entry name" value="Spore_GerAC"/>
    <property type="match status" value="1"/>
</dbReference>
<evidence type="ECO:0000256" key="4">
    <source>
        <dbReference type="ARBA" id="ARBA00022729"/>
    </source>
</evidence>
<accession>A0ABW4KF97</accession>
<gene>
    <name evidence="11" type="ORF">ACFSCZ_05150</name>
</gene>
<evidence type="ECO:0000256" key="1">
    <source>
        <dbReference type="ARBA" id="ARBA00004635"/>
    </source>
</evidence>
<dbReference type="Proteomes" id="UP001597301">
    <property type="component" value="Unassembled WGS sequence"/>
</dbReference>
<dbReference type="InterPro" id="IPR046953">
    <property type="entry name" value="Spore_GerAC-like_C"/>
</dbReference>
<keyword evidence="12" id="KW-1185">Reference proteome</keyword>
<evidence type="ECO:0000259" key="9">
    <source>
        <dbReference type="Pfam" id="PF05504"/>
    </source>
</evidence>
<evidence type="ECO:0000259" key="10">
    <source>
        <dbReference type="Pfam" id="PF25198"/>
    </source>
</evidence>
<evidence type="ECO:0000256" key="7">
    <source>
        <dbReference type="ARBA" id="ARBA00023288"/>
    </source>
</evidence>
<dbReference type="Pfam" id="PF25198">
    <property type="entry name" value="Spore_GerAC_N"/>
    <property type="match status" value="1"/>
</dbReference>
<keyword evidence="4 8" id="KW-0732">Signal</keyword>
<dbReference type="PANTHER" id="PTHR35789">
    <property type="entry name" value="SPORE GERMINATION PROTEIN B3"/>
    <property type="match status" value="1"/>
</dbReference>
<comment type="subcellular location">
    <subcellularLocation>
        <location evidence="1">Membrane</location>
        <topology evidence="1">Lipid-anchor</topology>
    </subcellularLocation>
</comment>
<proteinExistence type="inferred from homology"/>
<keyword evidence="3" id="KW-0309">Germination</keyword>
<evidence type="ECO:0000256" key="8">
    <source>
        <dbReference type="SAM" id="SignalP"/>
    </source>
</evidence>
<feature type="domain" description="Spore germination GerAC-like C-terminal" evidence="9">
    <location>
        <begin position="206"/>
        <end position="368"/>
    </location>
</feature>
<evidence type="ECO:0000313" key="12">
    <source>
        <dbReference type="Proteomes" id="UP001597301"/>
    </source>
</evidence>
<evidence type="ECO:0000256" key="3">
    <source>
        <dbReference type="ARBA" id="ARBA00022544"/>
    </source>
</evidence>
<keyword evidence="7" id="KW-0449">Lipoprotein</keyword>
<feature type="signal peptide" evidence="8">
    <location>
        <begin position="1"/>
        <end position="21"/>
    </location>
</feature>
<name>A0ABW4KF97_9BACI</name>
<evidence type="ECO:0000256" key="5">
    <source>
        <dbReference type="ARBA" id="ARBA00023136"/>
    </source>
</evidence>
<dbReference type="RefSeq" id="WP_380772704.1">
    <property type="nucleotide sequence ID" value="NZ_JBHUEO010000008.1"/>
</dbReference>
<dbReference type="PROSITE" id="PS51257">
    <property type="entry name" value="PROKAR_LIPOPROTEIN"/>
    <property type="match status" value="1"/>
</dbReference>
<feature type="chain" id="PRO_5046715349" evidence="8">
    <location>
        <begin position="22"/>
        <end position="391"/>
    </location>
</feature>
<dbReference type="Gene3D" id="3.30.300.210">
    <property type="entry name" value="Nutrient germinant receptor protein C, domain 3"/>
    <property type="match status" value="1"/>
</dbReference>
<dbReference type="InterPro" id="IPR008844">
    <property type="entry name" value="Spore_GerAC-like"/>
</dbReference>
<reference evidence="12" key="1">
    <citation type="journal article" date="2019" name="Int. J. Syst. Evol. Microbiol.">
        <title>The Global Catalogue of Microorganisms (GCM) 10K type strain sequencing project: providing services to taxonomists for standard genome sequencing and annotation.</title>
        <authorList>
            <consortium name="The Broad Institute Genomics Platform"/>
            <consortium name="The Broad Institute Genome Sequencing Center for Infectious Disease"/>
            <person name="Wu L."/>
            <person name="Ma J."/>
        </authorList>
    </citation>
    <scope>NUCLEOTIDE SEQUENCE [LARGE SCALE GENOMIC DNA]</scope>
    <source>
        <strain evidence="12">CGMCC 1.12295</strain>
    </source>
</reference>
<feature type="domain" description="Spore germination protein N-terminal" evidence="10">
    <location>
        <begin position="21"/>
        <end position="194"/>
    </location>
</feature>
<dbReference type="PANTHER" id="PTHR35789:SF1">
    <property type="entry name" value="SPORE GERMINATION PROTEIN B3"/>
    <property type="match status" value="1"/>
</dbReference>
<dbReference type="EMBL" id="JBHUEO010000008">
    <property type="protein sequence ID" value="MFD1706143.1"/>
    <property type="molecule type" value="Genomic_DNA"/>
</dbReference>
<evidence type="ECO:0000256" key="6">
    <source>
        <dbReference type="ARBA" id="ARBA00023139"/>
    </source>
</evidence>
<dbReference type="InterPro" id="IPR038501">
    <property type="entry name" value="Spore_GerAC_C_sf"/>
</dbReference>
<comment type="similarity">
    <text evidence="2">Belongs to the GerABKC lipoprotein family.</text>
</comment>
<evidence type="ECO:0000256" key="2">
    <source>
        <dbReference type="ARBA" id="ARBA00007886"/>
    </source>
</evidence>
<sequence length="391" mass="44482">MKRTFFIILCSLLLLTGCWNSQELDNVALVHGVGLDKSDDRLNVSVEIIKPTNQQGGQGNGQGNGQHIVLEKKADTLLEGARGLIRYAKRRLEFGHARVWLIGEKLAHEDFVHVLDVIRRDQMLRLNSYLFITNENPSDILNTSTLYENLTAIEIASALEQTQFVSDYAPITLREFYKLLEGSISNAYVPMISIKKVDGQTVTSIDGTAVIKNNKMVGQLNAKETTGLNWLLDHVEGGSITVSLNEKEKVSLEINKAKTKTKTNLSEKNLHVDIQTKIEGTLADNVTSKKINRRFFKDIEKKISRHVENDIRSTLKKLQQELKTDITEIGPETYRTYPKQWQNIRSEWNDIFANAEVSIHIDANFTHEGLIKESVHREHRKPYNNPYPFSK</sequence>